<dbReference type="InterPro" id="IPR038986">
    <property type="entry name" value="Clr2"/>
</dbReference>
<feature type="compositionally biased region" description="Polar residues" evidence="1">
    <location>
        <begin position="517"/>
        <end position="528"/>
    </location>
</feature>
<feature type="compositionally biased region" description="Low complexity" evidence="1">
    <location>
        <begin position="185"/>
        <end position="198"/>
    </location>
</feature>
<feature type="region of interest" description="Disordered" evidence="1">
    <location>
        <begin position="640"/>
        <end position="686"/>
    </location>
</feature>
<dbReference type="PANTHER" id="PTHR38046:SF1">
    <property type="entry name" value="CRYPTIC LOCI REGULATOR 2"/>
    <property type="match status" value="1"/>
</dbReference>
<dbReference type="InterPro" id="IPR018839">
    <property type="entry name" value="Tscrpt-silencing_Clr2_C"/>
</dbReference>
<feature type="compositionally biased region" description="Pro residues" evidence="1">
    <location>
        <begin position="452"/>
        <end position="465"/>
    </location>
</feature>
<evidence type="ECO:0000259" key="3">
    <source>
        <dbReference type="Pfam" id="PF16761"/>
    </source>
</evidence>
<evidence type="ECO:0000259" key="2">
    <source>
        <dbReference type="Pfam" id="PF10383"/>
    </source>
</evidence>
<feature type="region of interest" description="Disordered" evidence="1">
    <location>
        <begin position="700"/>
        <end position="747"/>
    </location>
</feature>
<dbReference type="EMBL" id="JH687398">
    <property type="protein sequence ID" value="EIM80389.1"/>
    <property type="molecule type" value="Genomic_DNA"/>
</dbReference>
<name>R7RYI5_STEHR</name>
<evidence type="ECO:0000313" key="4">
    <source>
        <dbReference type="EMBL" id="EIM80389.1"/>
    </source>
</evidence>
<dbReference type="Pfam" id="PF16761">
    <property type="entry name" value="Clr2_transil"/>
    <property type="match status" value="1"/>
</dbReference>
<feature type="compositionally biased region" description="Pro residues" evidence="1">
    <location>
        <begin position="707"/>
        <end position="716"/>
    </location>
</feature>
<sequence length="885" mass="98064">MASRGRHGASHIDRTLPPNPEFLDFPRTDGDSTKWRNDTKKVVDHEGHVNYHRIIEDDEGASIHWRTQIGQHVAERIGLPPDKNYVFRKWPEGYKFYDHNKGKESAPRHDLYLIGSIHVPRFRSIPEFIPHAMWLMQDDTMDRSNCFCKYCAGTPQRKVTESLGLRSSNPTPSAMRPLRAPPIPRARNPRQTPRQPQPHVVRTAPRPLKGRKERTSGPQEPMVSERYADLQVMYSELEMPLRRWHRDDELVWFQLHPPIYGHDSTTSNIVFWPGLIQDTIVRSEVVSAGGTNDAQPSGADVEMMDLTQNIPVKHEGTDRLVQRQGSKWTVRQSTVYKIKAVGTNHTYHIPDNDVLPYTVYIPSNAVRDALHTVPIDQLLSDPASIQAFEPLAQTALADTVLARDARFRMAAAPYWFALEIANNIAKTWTPTDEWTYKPRFSGPRHSTGNTPHPYPSMPPTVPNSPAPGKHNSMSPPTQMTTAQSALLAAALASRANTSHAFSPPIPSGLSQEDHLTDSASATSPSSGQMPPLQIPQKQTRYQGLWWGAERLWTDELVRLKPSRRQILPFGGANILPPSGPSQTNPSNGAGAIDRSIFMMLQAVFVADLVRENGEVKKECRASGMLFELADEDYVEQFSFNHPAQPSQQGGSKPQNPPSLNTPLRTIPDPSAQYPPFPNPAPTVSVGDTSTSIVEAMNVGADPLSSIPGPPGHPPDPSTGLESNRAPRRSSSPKKDTFSSSKSDGYYYPLPPPPPGYKFRPILTPGSEVVVPLTFISGRYYPHLFAHPALHHAFDESRNVVKARNFALRAWSAGMGGANVGVQRAHVPELERLLSMEGLVPEFDTGVYPTKWKGGRSGAVKEVEKEAETLLVQAIQGAGPTVPMQM</sequence>
<evidence type="ECO:0000313" key="5">
    <source>
        <dbReference type="Proteomes" id="UP000053927"/>
    </source>
</evidence>
<dbReference type="GO" id="GO:0031934">
    <property type="term" value="C:mating-type region heterochromatin"/>
    <property type="evidence" value="ECO:0007669"/>
    <property type="project" value="TreeGrafter"/>
</dbReference>
<feature type="region of interest" description="Disordered" evidence="1">
    <location>
        <begin position="498"/>
        <end position="533"/>
    </location>
</feature>
<dbReference type="KEGG" id="shs:STEHIDRAFT_172655"/>
<accession>R7RYI5</accession>
<dbReference type="GeneID" id="18804128"/>
<dbReference type="GO" id="GO:0070824">
    <property type="term" value="C:SHREC complex"/>
    <property type="evidence" value="ECO:0007669"/>
    <property type="project" value="InterPro"/>
</dbReference>
<dbReference type="OMA" id="CDERTRY"/>
<keyword evidence="5" id="KW-1185">Reference proteome</keyword>
<dbReference type="InterPro" id="IPR031915">
    <property type="entry name" value="Clr2_N"/>
</dbReference>
<dbReference type="Pfam" id="PF10383">
    <property type="entry name" value="Clr2"/>
    <property type="match status" value="1"/>
</dbReference>
<feature type="domain" description="Cryptic loci regulator 2 N-terminal" evidence="3">
    <location>
        <begin position="85"/>
        <end position="151"/>
    </location>
</feature>
<dbReference type="eggNOG" id="ENOG502S16G">
    <property type="taxonomic scope" value="Eukaryota"/>
</dbReference>
<dbReference type="GO" id="GO:0030466">
    <property type="term" value="P:silent mating-type cassette heterochromatin formation"/>
    <property type="evidence" value="ECO:0007669"/>
    <property type="project" value="TreeGrafter"/>
</dbReference>
<dbReference type="Proteomes" id="UP000053927">
    <property type="component" value="Unassembled WGS sequence"/>
</dbReference>
<dbReference type="AlphaFoldDB" id="R7RYI5"/>
<gene>
    <name evidence="4" type="ORF">STEHIDRAFT_172655</name>
</gene>
<feature type="region of interest" description="Disordered" evidence="1">
    <location>
        <begin position="161"/>
        <end position="221"/>
    </location>
</feature>
<evidence type="ECO:0000256" key="1">
    <source>
        <dbReference type="SAM" id="MobiDB-lite"/>
    </source>
</evidence>
<feature type="compositionally biased region" description="Polar residues" evidence="1">
    <location>
        <begin position="640"/>
        <end position="663"/>
    </location>
</feature>
<feature type="compositionally biased region" description="Basic and acidic residues" evidence="1">
    <location>
        <begin position="24"/>
        <end position="35"/>
    </location>
</feature>
<feature type="compositionally biased region" description="Low complexity" evidence="1">
    <location>
        <begin position="737"/>
        <end position="747"/>
    </location>
</feature>
<dbReference type="PANTHER" id="PTHR38046">
    <property type="entry name" value="CRYPTIC LOCI REGULATOR 2"/>
    <property type="match status" value="1"/>
</dbReference>
<feature type="domain" description="Cryptic loci regulator 2 C-terminal" evidence="2">
    <location>
        <begin position="541"/>
        <end position="646"/>
    </location>
</feature>
<protein>
    <recommendedName>
        <fullName evidence="6">Cryptic loci regulator 2 N-terminal domain-containing protein</fullName>
    </recommendedName>
</protein>
<feature type="region of interest" description="Disordered" evidence="1">
    <location>
        <begin position="570"/>
        <end position="589"/>
    </location>
</feature>
<organism evidence="4 5">
    <name type="scientific">Stereum hirsutum (strain FP-91666)</name>
    <name type="common">White-rot fungus</name>
    <dbReference type="NCBI Taxonomy" id="721885"/>
    <lineage>
        <taxon>Eukaryota</taxon>
        <taxon>Fungi</taxon>
        <taxon>Dikarya</taxon>
        <taxon>Basidiomycota</taxon>
        <taxon>Agaricomycotina</taxon>
        <taxon>Agaricomycetes</taxon>
        <taxon>Russulales</taxon>
        <taxon>Stereaceae</taxon>
        <taxon>Stereum</taxon>
    </lineage>
</organism>
<proteinExistence type="predicted"/>
<evidence type="ECO:0008006" key="6">
    <source>
        <dbReference type="Google" id="ProtNLM"/>
    </source>
</evidence>
<reference evidence="5" key="1">
    <citation type="journal article" date="2012" name="Science">
        <title>The Paleozoic origin of enzymatic lignin decomposition reconstructed from 31 fungal genomes.</title>
        <authorList>
            <person name="Floudas D."/>
            <person name="Binder M."/>
            <person name="Riley R."/>
            <person name="Barry K."/>
            <person name="Blanchette R.A."/>
            <person name="Henrissat B."/>
            <person name="Martinez A.T."/>
            <person name="Otillar R."/>
            <person name="Spatafora J.W."/>
            <person name="Yadav J.S."/>
            <person name="Aerts A."/>
            <person name="Benoit I."/>
            <person name="Boyd A."/>
            <person name="Carlson A."/>
            <person name="Copeland A."/>
            <person name="Coutinho P.M."/>
            <person name="de Vries R.P."/>
            <person name="Ferreira P."/>
            <person name="Findley K."/>
            <person name="Foster B."/>
            <person name="Gaskell J."/>
            <person name="Glotzer D."/>
            <person name="Gorecki P."/>
            <person name="Heitman J."/>
            <person name="Hesse C."/>
            <person name="Hori C."/>
            <person name="Igarashi K."/>
            <person name="Jurgens J.A."/>
            <person name="Kallen N."/>
            <person name="Kersten P."/>
            <person name="Kohler A."/>
            <person name="Kuees U."/>
            <person name="Kumar T.K.A."/>
            <person name="Kuo A."/>
            <person name="LaButti K."/>
            <person name="Larrondo L.F."/>
            <person name="Lindquist E."/>
            <person name="Ling A."/>
            <person name="Lombard V."/>
            <person name="Lucas S."/>
            <person name="Lundell T."/>
            <person name="Martin R."/>
            <person name="McLaughlin D.J."/>
            <person name="Morgenstern I."/>
            <person name="Morin E."/>
            <person name="Murat C."/>
            <person name="Nagy L.G."/>
            <person name="Nolan M."/>
            <person name="Ohm R.A."/>
            <person name="Patyshakuliyeva A."/>
            <person name="Rokas A."/>
            <person name="Ruiz-Duenas F.J."/>
            <person name="Sabat G."/>
            <person name="Salamov A."/>
            <person name="Samejima M."/>
            <person name="Schmutz J."/>
            <person name="Slot J.C."/>
            <person name="St John F."/>
            <person name="Stenlid J."/>
            <person name="Sun H."/>
            <person name="Sun S."/>
            <person name="Syed K."/>
            <person name="Tsang A."/>
            <person name="Wiebenga A."/>
            <person name="Young D."/>
            <person name="Pisabarro A."/>
            <person name="Eastwood D.C."/>
            <person name="Martin F."/>
            <person name="Cullen D."/>
            <person name="Grigoriev I.V."/>
            <person name="Hibbett D.S."/>
        </authorList>
    </citation>
    <scope>NUCLEOTIDE SEQUENCE [LARGE SCALE GENOMIC DNA]</scope>
    <source>
        <strain evidence="5">FP-91666</strain>
    </source>
</reference>
<dbReference type="RefSeq" id="XP_007310521.1">
    <property type="nucleotide sequence ID" value="XM_007310459.1"/>
</dbReference>
<dbReference type="OrthoDB" id="2421327at2759"/>
<feature type="region of interest" description="Disordered" evidence="1">
    <location>
        <begin position="435"/>
        <end position="477"/>
    </location>
</feature>
<feature type="region of interest" description="Disordered" evidence="1">
    <location>
        <begin position="1"/>
        <end position="35"/>
    </location>
</feature>
<dbReference type="GO" id="GO:0033553">
    <property type="term" value="C:rDNA heterochromatin"/>
    <property type="evidence" value="ECO:0007669"/>
    <property type="project" value="TreeGrafter"/>
</dbReference>